<reference evidence="1" key="1">
    <citation type="submission" date="2019-11" db="EMBL/GenBank/DDBJ databases">
        <title>Microbial mats filling the niche in hypersaline microbial mats.</title>
        <authorList>
            <person name="Wong H.L."/>
            <person name="Macleod F.I."/>
            <person name="White R.A. III"/>
            <person name="Burns B.P."/>
        </authorList>
    </citation>
    <scope>NUCLEOTIDE SEQUENCE</scope>
    <source>
        <strain evidence="1">Rbin_158</strain>
    </source>
</reference>
<evidence type="ECO:0000313" key="1">
    <source>
        <dbReference type="EMBL" id="MBD3323995.1"/>
    </source>
</evidence>
<sequence>MKKWSQRKSLVVGVAILFIGLIAVSCEVFDGDEGSVPTGPVSQAEDAANLSVGDPGDDTGVGFGVNGDQFCVNIPEDTEQFDEEFIYQVFYETDLGTFCVSAAGNGFSAMIGLQPGGEVSNVWIEQYAQSAANVQNATILYQPGEGTSGCFDPGSPALATWQLVEDGDPTTLVEDELDCTIPQPQTVDPCADYVAECSARLSSQQQPARLLLPVEGDPDVCCQCLCENGYSLGNVEEGYLPEYLAQCYDVCDAWMWD</sequence>
<name>A0A9D5JTV6_9BACT</name>
<dbReference type="EMBL" id="WJJP01000169">
    <property type="protein sequence ID" value="MBD3323995.1"/>
    <property type="molecule type" value="Genomic_DNA"/>
</dbReference>
<organism evidence="1 2">
    <name type="scientific">candidate division KSB3 bacterium</name>
    <dbReference type="NCBI Taxonomy" id="2044937"/>
    <lineage>
        <taxon>Bacteria</taxon>
        <taxon>candidate division KSB3</taxon>
    </lineage>
</organism>
<proteinExistence type="predicted"/>
<dbReference type="Proteomes" id="UP000649604">
    <property type="component" value="Unassembled WGS sequence"/>
</dbReference>
<evidence type="ECO:0000313" key="2">
    <source>
        <dbReference type="Proteomes" id="UP000649604"/>
    </source>
</evidence>
<comment type="caution">
    <text evidence="1">The sequence shown here is derived from an EMBL/GenBank/DDBJ whole genome shotgun (WGS) entry which is preliminary data.</text>
</comment>
<accession>A0A9D5JTV6</accession>
<protein>
    <submittedName>
        <fullName evidence="1">Uncharacterized protein</fullName>
    </submittedName>
</protein>
<gene>
    <name evidence="1" type="ORF">GF339_05385</name>
</gene>
<dbReference type="AlphaFoldDB" id="A0A9D5JTV6"/>
<dbReference type="PROSITE" id="PS51257">
    <property type="entry name" value="PROKAR_LIPOPROTEIN"/>
    <property type="match status" value="1"/>
</dbReference>